<accession>A0A381W646</accession>
<sequence length="424" mass="47590">MGKHDNRISRRDFLELGAAAGAVTTSVGWSGAVVGQQMPHPHENSLDFLDRTEYIHNMEVLNVFQPGQARGGKMQMMVQGDRRLIFQGAWRPGSPSLVIDVSNPMQPTIVNDREWYSGDQSEVDRYCQFQLAYNSERRRWILMNGYDGDTGLKGVRFLDATDPTDIQLLSEWSCDQGDPSRAEQEGSGTHRNFYDGGRYAYLDSQPDDSYANFETGRGNGIQILDVSDPSSPRFVSNWAVPGTHQSQGDDYRMWEEWGDGNSFTSLHGGFYVPRKVEDGGRYGYGSWGSFGLLIHDVSDPARPRLVGRWDTEYRPGGAIPFHATDVSKLDRGFVIVSSEPLQPDCFETWHDNFVVDVRDPTKPQWLATLPVPKPPAGAPYTDFCNKRGRFGPHNPPHQKAPGKPDQNFYALCFFNGGLQCYDVT</sequence>
<dbReference type="InterPro" id="IPR006311">
    <property type="entry name" value="TAT_signal"/>
</dbReference>
<protein>
    <recommendedName>
        <fullName evidence="2">Twin-arginine translocation signal domain-containing protein</fullName>
    </recommendedName>
</protein>
<dbReference type="EMBL" id="UINC01010809">
    <property type="protein sequence ID" value="SVA47952.1"/>
    <property type="molecule type" value="Genomic_DNA"/>
</dbReference>
<dbReference type="Pfam" id="PF08309">
    <property type="entry name" value="LVIVD"/>
    <property type="match status" value="2"/>
</dbReference>
<dbReference type="PROSITE" id="PS51318">
    <property type="entry name" value="TAT"/>
    <property type="match status" value="1"/>
</dbReference>
<feature type="non-terminal residue" evidence="1">
    <location>
        <position position="424"/>
    </location>
</feature>
<gene>
    <name evidence="1" type="ORF">METZ01_LOCUS100806</name>
</gene>
<organism evidence="1">
    <name type="scientific">marine metagenome</name>
    <dbReference type="NCBI Taxonomy" id="408172"/>
    <lineage>
        <taxon>unclassified sequences</taxon>
        <taxon>metagenomes</taxon>
        <taxon>ecological metagenomes</taxon>
    </lineage>
</organism>
<evidence type="ECO:0000313" key="1">
    <source>
        <dbReference type="EMBL" id="SVA47952.1"/>
    </source>
</evidence>
<dbReference type="InterPro" id="IPR013211">
    <property type="entry name" value="LVIVD"/>
</dbReference>
<evidence type="ECO:0008006" key="2">
    <source>
        <dbReference type="Google" id="ProtNLM"/>
    </source>
</evidence>
<proteinExistence type="predicted"/>
<name>A0A381W646_9ZZZZ</name>
<dbReference type="AlphaFoldDB" id="A0A381W646"/>
<reference evidence="1" key="1">
    <citation type="submission" date="2018-05" db="EMBL/GenBank/DDBJ databases">
        <authorList>
            <person name="Lanie J.A."/>
            <person name="Ng W.-L."/>
            <person name="Kazmierczak K.M."/>
            <person name="Andrzejewski T.M."/>
            <person name="Davidsen T.M."/>
            <person name="Wayne K.J."/>
            <person name="Tettelin H."/>
            <person name="Glass J.I."/>
            <person name="Rusch D."/>
            <person name="Podicherti R."/>
            <person name="Tsui H.-C.T."/>
            <person name="Winkler M.E."/>
        </authorList>
    </citation>
    <scope>NUCLEOTIDE SEQUENCE</scope>
</reference>